<name>A0A1M2VBF9_TRAPU</name>
<dbReference type="PANTHER" id="PTHR34605">
    <property type="entry name" value="PHAGE_INTEGRASE DOMAIN-CONTAINING PROTEIN"/>
    <property type="match status" value="1"/>
</dbReference>
<dbReference type="Proteomes" id="UP000184267">
    <property type="component" value="Unassembled WGS sequence"/>
</dbReference>
<evidence type="ECO:0000256" key="1">
    <source>
        <dbReference type="ARBA" id="ARBA00023172"/>
    </source>
</evidence>
<protein>
    <recommendedName>
        <fullName evidence="4">Tyr recombinase domain-containing protein</fullName>
    </recommendedName>
</protein>
<dbReference type="GO" id="GO:0006310">
    <property type="term" value="P:DNA recombination"/>
    <property type="evidence" value="ECO:0007669"/>
    <property type="project" value="UniProtKB-KW"/>
</dbReference>
<accession>A0A1M2VBF9</accession>
<dbReference type="Gene3D" id="1.10.443.10">
    <property type="entry name" value="Intergrase catalytic core"/>
    <property type="match status" value="1"/>
</dbReference>
<dbReference type="OMA" id="WTKTTKR"/>
<dbReference type="GO" id="GO:0015074">
    <property type="term" value="P:DNA integration"/>
    <property type="evidence" value="ECO:0007669"/>
    <property type="project" value="InterPro"/>
</dbReference>
<dbReference type="InterPro" id="IPR013762">
    <property type="entry name" value="Integrase-like_cat_sf"/>
</dbReference>
<reference evidence="2 3" key="1">
    <citation type="submission" date="2016-10" db="EMBL/GenBank/DDBJ databases">
        <title>Genome sequence of the basidiomycete white-rot fungus Trametes pubescens.</title>
        <authorList>
            <person name="Makela M.R."/>
            <person name="Granchi Z."/>
            <person name="Peng M."/>
            <person name="De Vries R.P."/>
            <person name="Grigoriev I."/>
            <person name="Riley R."/>
            <person name="Hilden K."/>
        </authorList>
    </citation>
    <scope>NUCLEOTIDE SEQUENCE [LARGE SCALE GENOMIC DNA]</scope>
    <source>
        <strain evidence="2 3">FBCC735</strain>
    </source>
</reference>
<gene>
    <name evidence="2" type="ORF">TRAPUB_4264</name>
</gene>
<evidence type="ECO:0000313" key="3">
    <source>
        <dbReference type="Proteomes" id="UP000184267"/>
    </source>
</evidence>
<comment type="caution">
    <text evidence="2">The sequence shown here is derived from an EMBL/GenBank/DDBJ whole genome shotgun (WGS) entry which is preliminary data.</text>
</comment>
<keyword evidence="3" id="KW-1185">Reference proteome</keyword>
<dbReference type="InterPro" id="IPR011010">
    <property type="entry name" value="DNA_brk_join_enz"/>
</dbReference>
<dbReference type="SUPFAM" id="SSF56349">
    <property type="entry name" value="DNA breaking-rejoining enzymes"/>
    <property type="match status" value="1"/>
</dbReference>
<sequence>MPAPETLVAAFVARHAGSVRHDTIGNWLAGLAVWHAINGAKWPGGSILAYARKGAKKLEPPPLAKRPPVTLEHMHALFAGLDLANTFDAAVFAVACSAFWGCRRLGELVVPSRFGFDAEKHVAAGVEVGVRTLPSSVRYSVFHIPWTKTTKRDGANIILTANTDPTDPVTALLHHRIVNSGLPSGAPMFAFETSGETAGWAPMTRDWFLNRCNGVWMQAGLGVLTGHCFRIGGATELLLRGTHPDIVATQGGWKSKAFLEYWRKIESILPLFISKSFDQSRLQLLSNTMDEFRRRNVVQS</sequence>
<proteinExistence type="predicted"/>
<organism evidence="2 3">
    <name type="scientific">Trametes pubescens</name>
    <name type="common">White-rot fungus</name>
    <dbReference type="NCBI Taxonomy" id="154538"/>
    <lineage>
        <taxon>Eukaryota</taxon>
        <taxon>Fungi</taxon>
        <taxon>Dikarya</taxon>
        <taxon>Basidiomycota</taxon>
        <taxon>Agaricomycotina</taxon>
        <taxon>Agaricomycetes</taxon>
        <taxon>Polyporales</taxon>
        <taxon>Polyporaceae</taxon>
        <taxon>Trametes</taxon>
    </lineage>
</organism>
<dbReference type="GO" id="GO:0003677">
    <property type="term" value="F:DNA binding"/>
    <property type="evidence" value="ECO:0007669"/>
    <property type="project" value="InterPro"/>
</dbReference>
<dbReference type="EMBL" id="MNAD01001502">
    <property type="protein sequence ID" value="OJT04922.1"/>
    <property type="molecule type" value="Genomic_DNA"/>
</dbReference>
<dbReference type="InterPro" id="IPR052925">
    <property type="entry name" value="Phage_Integrase-like_Recomb"/>
</dbReference>
<evidence type="ECO:0000313" key="2">
    <source>
        <dbReference type="EMBL" id="OJT04922.1"/>
    </source>
</evidence>
<dbReference type="AlphaFoldDB" id="A0A1M2VBF9"/>
<dbReference type="STRING" id="154538.A0A1M2VBF9"/>
<evidence type="ECO:0008006" key="4">
    <source>
        <dbReference type="Google" id="ProtNLM"/>
    </source>
</evidence>
<dbReference type="PANTHER" id="PTHR34605:SF3">
    <property type="entry name" value="P CELL-TYPE AGGLUTINATION PROTEIN MAP4-LIKE-RELATED"/>
    <property type="match status" value="1"/>
</dbReference>
<dbReference type="OrthoDB" id="3263117at2759"/>
<keyword evidence="1" id="KW-0233">DNA recombination</keyword>